<keyword evidence="2" id="KW-1185">Reference proteome</keyword>
<comment type="caution">
    <text evidence="1">The sequence shown here is derived from an EMBL/GenBank/DDBJ whole genome shotgun (WGS) entry which is preliminary data.</text>
</comment>
<proteinExistence type="predicted"/>
<evidence type="ECO:0000313" key="2">
    <source>
        <dbReference type="Proteomes" id="UP000439903"/>
    </source>
</evidence>
<accession>A0A8H4EP31</accession>
<dbReference type="Proteomes" id="UP000439903">
    <property type="component" value="Unassembled WGS sequence"/>
</dbReference>
<reference evidence="1 2" key="1">
    <citation type="journal article" date="2019" name="Environ. Microbiol.">
        <title>At the nexus of three kingdoms: the genome of the mycorrhizal fungus Gigaspora margarita provides insights into plant, endobacterial and fungal interactions.</title>
        <authorList>
            <person name="Venice F."/>
            <person name="Ghignone S."/>
            <person name="Salvioli di Fossalunga A."/>
            <person name="Amselem J."/>
            <person name="Novero M."/>
            <person name="Xianan X."/>
            <person name="Sedzielewska Toro K."/>
            <person name="Morin E."/>
            <person name="Lipzen A."/>
            <person name="Grigoriev I.V."/>
            <person name="Henrissat B."/>
            <person name="Martin F.M."/>
            <person name="Bonfante P."/>
        </authorList>
    </citation>
    <scope>NUCLEOTIDE SEQUENCE [LARGE SCALE GENOMIC DNA]</scope>
    <source>
        <strain evidence="1 2">BEG34</strain>
    </source>
</reference>
<protein>
    <submittedName>
        <fullName evidence="1">Zn-finger domain-containing protein</fullName>
    </submittedName>
</protein>
<sequence>MNPKELLEYLTDEGICYGQIYLLIKVETAKENIDNLALIWWYNFKSTKNQYYNGCPRLKLTELYNIVNV</sequence>
<dbReference type="EMBL" id="WTPW01000288">
    <property type="protein sequence ID" value="KAF0526271.1"/>
    <property type="molecule type" value="Genomic_DNA"/>
</dbReference>
<name>A0A8H4EP31_GIGMA</name>
<dbReference type="AlphaFoldDB" id="A0A8H4EP31"/>
<evidence type="ECO:0000313" key="1">
    <source>
        <dbReference type="EMBL" id="KAF0526271.1"/>
    </source>
</evidence>
<gene>
    <name evidence="1" type="ORF">F8M41_014104</name>
</gene>
<organism evidence="1 2">
    <name type="scientific">Gigaspora margarita</name>
    <dbReference type="NCBI Taxonomy" id="4874"/>
    <lineage>
        <taxon>Eukaryota</taxon>
        <taxon>Fungi</taxon>
        <taxon>Fungi incertae sedis</taxon>
        <taxon>Mucoromycota</taxon>
        <taxon>Glomeromycotina</taxon>
        <taxon>Glomeromycetes</taxon>
        <taxon>Diversisporales</taxon>
        <taxon>Gigasporaceae</taxon>
        <taxon>Gigaspora</taxon>
    </lineage>
</organism>